<dbReference type="EMBL" id="CP026923">
    <property type="protein sequence ID" value="AVG24462.1"/>
    <property type="molecule type" value="Genomic_DNA"/>
</dbReference>
<dbReference type="AlphaFoldDB" id="A0A2L2BS72"/>
<proteinExistence type="predicted"/>
<dbReference type="Proteomes" id="UP000243077">
    <property type="component" value="Chromosome"/>
</dbReference>
<accession>A0A2L2BS72</accession>
<evidence type="ECO:0000313" key="2">
    <source>
        <dbReference type="EMBL" id="AVG24462.1"/>
    </source>
</evidence>
<keyword evidence="3" id="KW-1185">Reference proteome</keyword>
<dbReference type="RefSeq" id="WP_158665593.1">
    <property type="nucleotide sequence ID" value="NZ_CP026923.1"/>
</dbReference>
<protein>
    <submittedName>
        <fullName evidence="2">Uncharacterized protein</fullName>
    </submittedName>
</protein>
<name>A0A2L2BS72_9MICO</name>
<evidence type="ECO:0000256" key="1">
    <source>
        <dbReference type="SAM" id="MobiDB-lite"/>
    </source>
</evidence>
<feature type="region of interest" description="Disordered" evidence="1">
    <location>
        <begin position="56"/>
        <end position="106"/>
    </location>
</feature>
<gene>
    <name evidence="2" type="ORF">C3B54_111524</name>
</gene>
<reference evidence="2 3" key="1">
    <citation type="submission" date="2018-02" db="EMBL/GenBank/DDBJ databases">
        <title>Complete genome of the streamlined marine actinobacterium Pontimonas salivibrio CL-TW6 adapted to coastal planktonic lifestype.</title>
        <authorList>
            <person name="Cho B.C."/>
            <person name="Hardies S.C."/>
            <person name="Jang G.I."/>
            <person name="Hwang C.Y."/>
        </authorList>
    </citation>
    <scope>NUCLEOTIDE SEQUENCE [LARGE SCALE GENOMIC DNA]</scope>
    <source>
        <strain evidence="2 3">CL-TW6</strain>
    </source>
</reference>
<feature type="compositionally biased region" description="Gly residues" evidence="1">
    <location>
        <begin position="68"/>
        <end position="77"/>
    </location>
</feature>
<evidence type="ECO:0000313" key="3">
    <source>
        <dbReference type="Proteomes" id="UP000243077"/>
    </source>
</evidence>
<dbReference type="KEGG" id="psai:C3B54_111524"/>
<organism evidence="2 3">
    <name type="scientific">Pontimonas salivibrio</name>
    <dbReference type="NCBI Taxonomy" id="1159327"/>
    <lineage>
        <taxon>Bacteria</taxon>
        <taxon>Bacillati</taxon>
        <taxon>Actinomycetota</taxon>
        <taxon>Actinomycetes</taxon>
        <taxon>Micrococcales</taxon>
        <taxon>Microbacteriaceae</taxon>
        <taxon>Pontimonas</taxon>
    </lineage>
</organism>
<sequence length="302" mass="32219">MSVRERKRHRHHGYHHPRATWFSTLWVGLCALSLVSCVGAQGQIADAGDTTELFDPIPAGVESLEGGNSDGPDGGLSGDEQPTAREETTTRQGATPAIETPSRSEATPQAAAAVSQYLALTDEVGATGGVAVDAMADGVTPEWLAVEERGFADYRERRIKTLGHTEFFALSVQSVRWSPHNMWEVAAFACIDSRRVWVVPADSPDTPEGLVEWLASTSTGGDGKTTLSESGGVGEAVDPVADSPTEADLALWQEFIDEANPDAGPLEPVLLWLVGSELDQLKVDATQTWRGYHPCGTDNPVG</sequence>